<evidence type="ECO:0000256" key="1">
    <source>
        <dbReference type="SAM" id="MobiDB-lite"/>
    </source>
</evidence>
<gene>
    <name evidence="2" type="ORF">EKO23_19650</name>
</gene>
<feature type="compositionally biased region" description="Pro residues" evidence="1">
    <location>
        <begin position="87"/>
        <end position="96"/>
    </location>
</feature>
<feature type="compositionally biased region" description="Low complexity" evidence="1">
    <location>
        <begin position="30"/>
        <end position="86"/>
    </location>
</feature>
<keyword evidence="3" id="KW-1185">Reference proteome</keyword>
<organism evidence="2 3">
    <name type="scientific">Nocardioides guangzhouensis</name>
    <dbReference type="NCBI Taxonomy" id="2497878"/>
    <lineage>
        <taxon>Bacteria</taxon>
        <taxon>Bacillati</taxon>
        <taxon>Actinomycetota</taxon>
        <taxon>Actinomycetes</taxon>
        <taxon>Propionibacteriales</taxon>
        <taxon>Nocardioidaceae</taxon>
        <taxon>Nocardioides</taxon>
    </lineage>
</organism>
<dbReference type="Proteomes" id="UP000295198">
    <property type="component" value="Unassembled WGS sequence"/>
</dbReference>
<accession>A0A4Q4Z711</accession>
<comment type="caution">
    <text evidence="2">The sequence shown here is derived from an EMBL/GenBank/DDBJ whole genome shotgun (WGS) entry which is preliminary data.</text>
</comment>
<reference evidence="2 3" key="1">
    <citation type="submission" date="2019-01" db="EMBL/GenBank/DDBJ databases">
        <title>Nocardioides guangzhouensis sp. nov., an actinobacterium isolated from soil.</title>
        <authorList>
            <person name="Fu Y."/>
            <person name="Cai Y."/>
            <person name="Lin Z."/>
            <person name="Chen P."/>
        </authorList>
    </citation>
    <scope>NUCLEOTIDE SEQUENCE [LARGE SCALE GENOMIC DNA]</scope>
    <source>
        <strain evidence="2 3">130</strain>
    </source>
</reference>
<feature type="compositionally biased region" description="Low complexity" evidence="1">
    <location>
        <begin position="172"/>
        <end position="195"/>
    </location>
</feature>
<feature type="compositionally biased region" description="Low complexity" evidence="1">
    <location>
        <begin position="97"/>
        <end position="116"/>
    </location>
</feature>
<proteinExistence type="predicted"/>
<evidence type="ECO:0000313" key="2">
    <source>
        <dbReference type="EMBL" id="RYP83278.1"/>
    </source>
</evidence>
<dbReference type="RefSeq" id="WP_134719865.1">
    <property type="nucleotide sequence ID" value="NZ_SDKM01000035.1"/>
</dbReference>
<dbReference type="EMBL" id="SDKM01000035">
    <property type="protein sequence ID" value="RYP83278.1"/>
    <property type="molecule type" value="Genomic_DNA"/>
</dbReference>
<sequence length="292" mass="29181">MAPAAAGVGPPLPPPTLMWPTATSSTTAGRTPVRRVPTPPLEVQTVRAATATAPRDATAEAPVPLVVPERVPAADAPAAPERAVAPGPAPWSPSGPSPTAAAPPVQRSAAPASRPALSVGTPRAKPAGAVPAFPDVAPTPGHTPGAPSYDVPSGVVRSLPLQRIFPDTGPADRPSTTSPARPRPTDAGATAADGAVTTLTWEPPTRPVTTVLQRAEDGTEAAATADEPAAGTTGPTPSATGVAAALGSTSPPAGKQGGPDIDELARRLYGPVTAMLRAELWLDRERSGRSLT</sequence>
<protein>
    <submittedName>
        <fullName evidence="2">Uncharacterized protein</fullName>
    </submittedName>
</protein>
<feature type="region of interest" description="Disordered" evidence="1">
    <location>
        <begin position="1"/>
        <end position="261"/>
    </location>
</feature>
<evidence type="ECO:0000313" key="3">
    <source>
        <dbReference type="Proteomes" id="UP000295198"/>
    </source>
</evidence>
<dbReference type="AlphaFoldDB" id="A0A4Q4Z711"/>
<name>A0A4Q4Z711_9ACTN</name>
<feature type="compositionally biased region" description="Low complexity" evidence="1">
    <location>
        <begin position="220"/>
        <end position="245"/>
    </location>
</feature>
<dbReference type="OrthoDB" id="4680184at2"/>